<dbReference type="Pfam" id="PF19732">
    <property type="entry name" value="SpoIIE_N"/>
    <property type="match status" value="1"/>
</dbReference>
<comment type="caution">
    <text evidence="4">The sequence shown here is derived from an EMBL/GenBank/DDBJ whole genome shotgun (WGS) entry which is preliminary data.</text>
</comment>
<feature type="transmembrane region" description="Helical" evidence="2">
    <location>
        <begin position="29"/>
        <end position="55"/>
    </location>
</feature>
<dbReference type="Pfam" id="PF07228">
    <property type="entry name" value="SpoIIE"/>
    <property type="match status" value="1"/>
</dbReference>
<feature type="transmembrane region" description="Helical" evidence="2">
    <location>
        <begin position="132"/>
        <end position="155"/>
    </location>
</feature>
<feature type="transmembrane region" description="Helical" evidence="2">
    <location>
        <begin position="219"/>
        <end position="235"/>
    </location>
</feature>
<feature type="transmembrane region" description="Helical" evidence="2">
    <location>
        <begin position="192"/>
        <end position="212"/>
    </location>
</feature>
<dbReference type="SMART" id="SM00331">
    <property type="entry name" value="PP2C_SIG"/>
    <property type="match status" value="1"/>
</dbReference>
<dbReference type="Gene3D" id="3.60.40.10">
    <property type="entry name" value="PPM-type phosphatase domain"/>
    <property type="match status" value="1"/>
</dbReference>
<proteinExistence type="predicted"/>
<feature type="transmembrane region" description="Helical" evidence="2">
    <location>
        <begin position="276"/>
        <end position="298"/>
    </location>
</feature>
<feature type="transmembrane region" description="Helical" evidence="2">
    <location>
        <begin position="247"/>
        <end position="269"/>
    </location>
</feature>
<dbReference type="PANTHER" id="PTHR43156:SF2">
    <property type="entry name" value="STAGE II SPORULATION PROTEIN E"/>
    <property type="match status" value="1"/>
</dbReference>
<gene>
    <name evidence="4" type="ORF">IAA37_08725</name>
</gene>
<dbReference type="InterPro" id="IPR052016">
    <property type="entry name" value="Bact_Sigma-Reg"/>
</dbReference>
<keyword evidence="2" id="KW-0472">Membrane</keyword>
<evidence type="ECO:0000256" key="1">
    <source>
        <dbReference type="ARBA" id="ARBA00022801"/>
    </source>
</evidence>
<dbReference type="InterPro" id="IPR036457">
    <property type="entry name" value="PPM-type-like_dom_sf"/>
</dbReference>
<feature type="transmembrane region" description="Helical" evidence="2">
    <location>
        <begin position="83"/>
        <end position="101"/>
    </location>
</feature>
<dbReference type="EMBL" id="DWXN01000013">
    <property type="protein sequence ID" value="HJB75734.1"/>
    <property type="molecule type" value="Genomic_DNA"/>
</dbReference>
<organism evidence="4 5">
    <name type="scientific">Candidatus Eubacterium faecale</name>
    <dbReference type="NCBI Taxonomy" id="2838568"/>
    <lineage>
        <taxon>Bacteria</taxon>
        <taxon>Bacillati</taxon>
        <taxon>Bacillota</taxon>
        <taxon>Clostridia</taxon>
        <taxon>Eubacteriales</taxon>
        <taxon>Eubacteriaceae</taxon>
        <taxon>Eubacterium</taxon>
    </lineage>
</organism>
<evidence type="ECO:0000313" key="4">
    <source>
        <dbReference type="EMBL" id="HJB75734.1"/>
    </source>
</evidence>
<keyword evidence="1" id="KW-0378">Hydrolase</keyword>
<feature type="transmembrane region" description="Helical" evidence="2">
    <location>
        <begin position="167"/>
        <end position="186"/>
    </location>
</feature>
<evidence type="ECO:0000256" key="2">
    <source>
        <dbReference type="SAM" id="Phobius"/>
    </source>
</evidence>
<reference evidence="4" key="2">
    <citation type="submission" date="2021-04" db="EMBL/GenBank/DDBJ databases">
        <authorList>
            <person name="Gilroy R."/>
        </authorList>
    </citation>
    <scope>NUCLEOTIDE SEQUENCE</scope>
    <source>
        <strain evidence="4">CHK188-16595</strain>
    </source>
</reference>
<dbReference type="PANTHER" id="PTHR43156">
    <property type="entry name" value="STAGE II SPORULATION PROTEIN E-RELATED"/>
    <property type="match status" value="1"/>
</dbReference>
<protein>
    <submittedName>
        <fullName evidence="4">Serine/threonine-protein phosphatase</fullName>
    </submittedName>
</protein>
<evidence type="ECO:0000259" key="3">
    <source>
        <dbReference type="SMART" id="SM00331"/>
    </source>
</evidence>
<reference evidence="4" key="1">
    <citation type="journal article" date="2021" name="PeerJ">
        <title>Extensive microbial diversity within the chicken gut microbiome revealed by metagenomics and culture.</title>
        <authorList>
            <person name="Gilroy R."/>
            <person name="Ravi A."/>
            <person name="Getino M."/>
            <person name="Pursley I."/>
            <person name="Horton D.L."/>
            <person name="Alikhan N.F."/>
            <person name="Baker D."/>
            <person name="Gharbi K."/>
            <person name="Hall N."/>
            <person name="Watson M."/>
            <person name="Adriaenssens E.M."/>
            <person name="Foster-Nyarko E."/>
            <person name="Jarju S."/>
            <person name="Secka A."/>
            <person name="Antonio M."/>
            <person name="Oren A."/>
            <person name="Chaudhuri R.R."/>
            <person name="La Ragione R."/>
            <person name="Hildebrand F."/>
            <person name="Pallen M.J."/>
        </authorList>
    </citation>
    <scope>NUCLEOTIDE SEQUENCE</scope>
    <source>
        <strain evidence="4">CHK188-16595</strain>
    </source>
</reference>
<keyword evidence="2" id="KW-1133">Transmembrane helix</keyword>
<evidence type="ECO:0000313" key="5">
    <source>
        <dbReference type="Proteomes" id="UP000823877"/>
    </source>
</evidence>
<dbReference type="Proteomes" id="UP000823877">
    <property type="component" value="Unassembled WGS sequence"/>
</dbReference>
<keyword evidence="2" id="KW-0812">Transmembrane</keyword>
<name>A0A9D2SA67_9FIRM</name>
<dbReference type="SUPFAM" id="SSF81606">
    <property type="entry name" value="PP2C-like"/>
    <property type="match status" value="1"/>
</dbReference>
<dbReference type="InterPro" id="IPR001932">
    <property type="entry name" value="PPM-type_phosphatase-like_dom"/>
</dbReference>
<feature type="domain" description="PPM-type phosphatase" evidence="3">
    <location>
        <begin position="497"/>
        <end position="702"/>
    </location>
</feature>
<dbReference type="AlphaFoldDB" id="A0A9D2SA67"/>
<dbReference type="InterPro" id="IPR045768">
    <property type="entry name" value="SpoIIE_N"/>
</dbReference>
<dbReference type="GO" id="GO:0016791">
    <property type="term" value="F:phosphatase activity"/>
    <property type="evidence" value="ECO:0007669"/>
    <property type="project" value="TreeGrafter"/>
</dbReference>
<accession>A0A9D2SA67</accession>
<sequence length="709" mass="75876">MKTAVKKEKLSEIKNTVKSKKARGILEGAAYFAAAFLLAQNVVLQSVSPFAVSLISVSKKKNYFYSAAGAAFGYLVFRPQDLARCAAAVLIVFLGALALDLADCKTAVFLPMTISFCAVAATGFVVDIKTGGAAADFALTAAQSILAGGGSFFFYRALNCSFRRFRLRALPASDLTCIVISAALLLMSLSRISIGGFSPARCIALLLVLFTVRYGSDRLGIMLALCVGFAFSLGTEDTLFLTGSYGFSALLACLFCPFGSLACAASFCVSSALFTVAAGAGIGFFLESAAACAVLAVLPKAAGEKIEAFFRGGENITPDGSLRQSLVMRLRFASGAINYISESVNEVREKIDEMNSRKAMQARDQMSDADYFSQEIINEKTNEIRMVAADQFFSISDMLSDLAREFDEAEYFDTVAAGRIRRALGEYDIFPKSISVIEDKYGRIRIEILTSGRETGFSDPKLQKEVSKACSRYLDKCAVTHFKNDTMITFTEKPNYSVEIGFAQHSAEGALCGDTIKTINDGHGRSVLIISDGMGQGGRAAIDGAMGAGLLSKLLAAGFGFDSALKVVNSALLVKSGDESLATLDCACIDLFTGRVELYKAGAPATYLAKGNKVTKCELSSMPAGILRNIEFAKRTAALGDGDLVVMVSDGITEPGGEWLKAMLSGAEEMSADEIANEIIKTALNITRDMREDDMSVIAARIHRFEDEF</sequence>
<feature type="transmembrane region" description="Helical" evidence="2">
    <location>
        <begin position="108"/>
        <end position="126"/>
    </location>
</feature>